<reference evidence="2" key="1">
    <citation type="journal article" date="2015" name="PLoS ONE">
        <title>An Insight into the Sialome of the Lone Star Tick, Amblyomma americanum, with a Glimpse on Its Time Dependent Gene Expression.</title>
        <authorList>
            <person name="Karim S."/>
            <person name="Ribeiro J.M."/>
        </authorList>
    </citation>
    <scope>NUCLEOTIDE SEQUENCE</scope>
    <source>
        <tissue evidence="2">Salivary gland</tissue>
    </source>
</reference>
<dbReference type="AlphaFoldDB" id="A0A0C9SFB1"/>
<feature type="chain" id="PRO_5002203498" evidence="1">
    <location>
        <begin position="21"/>
        <end position="179"/>
    </location>
</feature>
<accession>A0A0C9SFB1</accession>
<feature type="signal peptide" evidence="1">
    <location>
        <begin position="1"/>
        <end position="20"/>
    </location>
</feature>
<dbReference type="InterPro" id="IPR012674">
    <property type="entry name" value="Calycin"/>
</dbReference>
<evidence type="ECO:0000256" key="1">
    <source>
        <dbReference type="SAM" id="SignalP"/>
    </source>
</evidence>
<keyword evidence="1" id="KW-0732">Signal</keyword>
<sequence length="179" mass="20957">MNFFTVTLFLALGVTAFGEATPPTLEDLKAALDTNDEIWLALRSYELEINGEEQKCNYVMKMPMKNDEYHFLQHFKCGANSGKKDLYVRIEEATGSELNLTVINKTGFSVPYTMQFWDENHHCFVLTFKENDQVQCELHVWEQDVDKLYPKFGQSCMERYGKLCDKKKHQLYSPECRKR</sequence>
<protein>
    <submittedName>
        <fullName evidence="2">Uncharacterized protein</fullName>
    </submittedName>
</protein>
<organism evidence="2">
    <name type="scientific">Amblyomma americanum</name>
    <name type="common">Lone star tick</name>
    <dbReference type="NCBI Taxonomy" id="6943"/>
    <lineage>
        <taxon>Eukaryota</taxon>
        <taxon>Metazoa</taxon>
        <taxon>Ecdysozoa</taxon>
        <taxon>Arthropoda</taxon>
        <taxon>Chelicerata</taxon>
        <taxon>Arachnida</taxon>
        <taxon>Acari</taxon>
        <taxon>Parasitiformes</taxon>
        <taxon>Ixodida</taxon>
        <taxon>Ixodoidea</taxon>
        <taxon>Ixodidae</taxon>
        <taxon>Amblyomminae</taxon>
        <taxon>Amblyomma</taxon>
    </lineage>
</organism>
<dbReference type="EMBL" id="GBZX01000362">
    <property type="protein sequence ID" value="JAG92378.1"/>
    <property type="molecule type" value="mRNA"/>
</dbReference>
<dbReference type="Gene3D" id="2.40.128.20">
    <property type="match status" value="1"/>
</dbReference>
<proteinExistence type="evidence at transcript level"/>
<name>A0A0C9SFB1_AMBAM</name>
<dbReference type="SUPFAM" id="SSF50814">
    <property type="entry name" value="Lipocalins"/>
    <property type="match status" value="1"/>
</dbReference>
<evidence type="ECO:0000313" key="2">
    <source>
        <dbReference type="EMBL" id="JAG92378.1"/>
    </source>
</evidence>